<dbReference type="EMBL" id="CP036261">
    <property type="protein sequence ID" value="QDS90696.1"/>
    <property type="molecule type" value="Genomic_DNA"/>
</dbReference>
<protein>
    <submittedName>
        <fullName evidence="3">Uncharacterized protein</fullName>
    </submittedName>
</protein>
<feature type="region of interest" description="Disordered" evidence="1">
    <location>
        <begin position="215"/>
        <end position="253"/>
    </location>
</feature>
<accession>A0A517M747</accession>
<evidence type="ECO:0000313" key="4">
    <source>
        <dbReference type="Proteomes" id="UP000319557"/>
    </source>
</evidence>
<feature type="compositionally biased region" description="Low complexity" evidence="1">
    <location>
        <begin position="235"/>
        <end position="253"/>
    </location>
</feature>
<keyword evidence="4" id="KW-1185">Reference proteome</keyword>
<dbReference type="RefSeq" id="WP_145348466.1">
    <property type="nucleotide sequence ID" value="NZ_CP036261.1"/>
</dbReference>
<sequence>MSEAPYQSQPADSFAPPKSSGSCWLYGCLGSIALLSILVVCGGVGTYWFVNNQIQKYTSETAADLPVVEIGEERLAELESRVDGFKTAVEAESTPPELILTADEINAMIAKQDDLRGRVFVKIADGQVEGDVSIPVAGRFFNGSATFDVKLVDGMLFVNLKAATIKGEPVPDMAIEAIGKENLAKELNTDPDMAKFIRSLDSVRIEGDKIILSPKVAAPEEAAGQPDASTEPADDSQPADAASDEPAAAVQND</sequence>
<dbReference type="AlphaFoldDB" id="A0A517M747"/>
<evidence type="ECO:0000256" key="2">
    <source>
        <dbReference type="SAM" id="Phobius"/>
    </source>
</evidence>
<dbReference type="OrthoDB" id="258272at2"/>
<feature type="transmembrane region" description="Helical" evidence="2">
    <location>
        <begin position="24"/>
        <end position="50"/>
    </location>
</feature>
<dbReference type="Proteomes" id="UP000319557">
    <property type="component" value="Chromosome"/>
</dbReference>
<organism evidence="3 4">
    <name type="scientific">Rosistilla ulvae</name>
    <dbReference type="NCBI Taxonomy" id="1930277"/>
    <lineage>
        <taxon>Bacteria</taxon>
        <taxon>Pseudomonadati</taxon>
        <taxon>Planctomycetota</taxon>
        <taxon>Planctomycetia</taxon>
        <taxon>Pirellulales</taxon>
        <taxon>Pirellulaceae</taxon>
        <taxon>Rosistilla</taxon>
    </lineage>
</organism>
<gene>
    <name evidence="3" type="ORF">EC9_49110</name>
</gene>
<dbReference type="KEGG" id="ruv:EC9_49110"/>
<evidence type="ECO:0000313" key="3">
    <source>
        <dbReference type="EMBL" id="QDS90696.1"/>
    </source>
</evidence>
<keyword evidence="2" id="KW-0472">Membrane</keyword>
<name>A0A517M747_9BACT</name>
<keyword evidence="2" id="KW-1133">Transmembrane helix</keyword>
<keyword evidence="2" id="KW-0812">Transmembrane</keyword>
<proteinExistence type="predicted"/>
<evidence type="ECO:0000256" key="1">
    <source>
        <dbReference type="SAM" id="MobiDB-lite"/>
    </source>
</evidence>
<reference evidence="3 4" key="1">
    <citation type="submission" date="2019-02" db="EMBL/GenBank/DDBJ databases">
        <title>Deep-cultivation of Planctomycetes and their phenomic and genomic characterization uncovers novel biology.</title>
        <authorList>
            <person name="Wiegand S."/>
            <person name="Jogler M."/>
            <person name="Boedeker C."/>
            <person name="Pinto D."/>
            <person name="Vollmers J."/>
            <person name="Rivas-Marin E."/>
            <person name="Kohn T."/>
            <person name="Peeters S.H."/>
            <person name="Heuer A."/>
            <person name="Rast P."/>
            <person name="Oberbeckmann S."/>
            <person name="Bunk B."/>
            <person name="Jeske O."/>
            <person name="Meyerdierks A."/>
            <person name="Storesund J.E."/>
            <person name="Kallscheuer N."/>
            <person name="Luecker S."/>
            <person name="Lage O.M."/>
            <person name="Pohl T."/>
            <person name="Merkel B.J."/>
            <person name="Hornburger P."/>
            <person name="Mueller R.-W."/>
            <person name="Bruemmer F."/>
            <person name="Labrenz M."/>
            <person name="Spormann A.M."/>
            <person name="Op den Camp H."/>
            <person name="Overmann J."/>
            <person name="Amann R."/>
            <person name="Jetten M.S.M."/>
            <person name="Mascher T."/>
            <person name="Medema M.H."/>
            <person name="Devos D.P."/>
            <person name="Kaster A.-K."/>
            <person name="Ovreas L."/>
            <person name="Rohde M."/>
            <person name="Galperin M.Y."/>
            <person name="Jogler C."/>
        </authorList>
    </citation>
    <scope>NUCLEOTIDE SEQUENCE [LARGE SCALE GENOMIC DNA]</scope>
    <source>
        <strain evidence="3 4">EC9</strain>
    </source>
</reference>